<dbReference type="InParanoid" id="A0A0N1ICR6"/>
<proteinExistence type="predicted"/>
<reference evidence="1 2" key="1">
    <citation type="journal article" date="2015" name="Nat. Commun.">
        <title>Outbred genome sequencing and CRISPR/Cas9 gene editing in butterflies.</title>
        <authorList>
            <person name="Li X."/>
            <person name="Fan D."/>
            <person name="Zhang W."/>
            <person name="Liu G."/>
            <person name="Zhang L."/>
            <person name="Zhao L."/>
            <person name="Fang X."/>
            <person name="Chen L."/>
            <person name="Dong Y."/>
            <person name="Chen Y."/>
            <person name="Ding Y."/>
            <person name="Zhao R."/>
            <person name="Feng M."/>
            <person name="Zhu Y."/>
            <person name="Feng Y."/>
            <person name="Jiang X."/>
            <person name="Zhu D."/>
            <person name="Xiang H."/>
            <person name="Feng X."/>
            <person name="Li S."/>
            <person name="Wang J."/>
            <person name="Zhang G."/>
            <person name="Kronforst M.R."/>
            <person name="Wang W."/>
        </authorList>
    </citation>
    <scope>NUCLEOTIDE SEQUENCE [LARGE SCALE GENOMIC DNA]</scope>
    <source>
        <strain evidence="1">Ya'a_city_454_Pm</strain>
        <tissue evidence="1">Whole body</tissue>
    </source>
</reference>
<dbReference type="EMBL" id="KQ460938">
    <property type="protein sequence ID" value="KPJ10679.1"/>
    <property type="molecule type" value="Genomic_DNA"/>
</dbReference>
<sequence>MRSGVVSARQCTPPRRDCSAWMSLMVPDGGDYPQRALRPRAALTSVLSSPTMSPPVVLPKQLIVIFAD</sequence>
<evidence type="ECO:0000313" key="1">
    <source>
        <dbReference type="EMBL" id="KPJ10679.1"/>
    </source>
</evidence>
<evidence type="ECO:0000313" key="2">
    <source>
        <dbReference type="Proteomes" id="UP000053240"/>
    </source>
</evidence>
<dbReference type="AlphaFoldDB" id="A0A0N1ICR6"/>
<protein>
    <submittedName>
        <fullName evidence="1">Uncharacterized protein</fullName>
    </submittedName>
</protein>
<gene>
    <name evidence="1" type="ORF">RR48_02947</name>
</gene>
<accession>A0A0N1ICR6</accession>
<organism evidence="1 2">
    <name type="scientific">Papilio machaon</name>
    <name type="common">Old World swallowtail butterfly</name>
    <dbReference type="NCBI Taxonomy" id="76193"/>
    <lineage>
        <taxon>Eukaryota</taxon>
        <taxon>Metazoa</taxon>
        <taxon>Ecdysozoa</taxon>
        <taxon>Arthropoda</taxon>
        <taxon>Hexapoda</taxon>
        <taxon>Insecta</taxon>
        <taxon>Pterygota</taxon>
        <taxon>Neoptera</taxon>
        <taxon>Endopterygota</taxon>
        <taxon>Lepidoptera</taxon>
        <taxon>Glossata</taxon>
        <taxon>Ditrysia</taxon>
        <taxon>Papilionoidea</taxon>
        <taxon>Papilionidae</taxon>
        <taxon>Papilioninae</taxon>
        <taxon>Papilio</taxon>
    </lineage>
</organism>
<keyword evidence="2" id="KW-1185">Reference proteome</keyword>
<dbReference type="Proteomes" id="UP000053240">
    <property type="component" value="Unassembled WGS sequence"/>
</dbReference>
<name>A0A0N1ICR6_PAPMA</name>